<evidence type="ECO:0000259" key="1">
    <source>
        <dbReference type="PROSITE" id="PS50893"/>
    </source>
</evidence>
<dbReference type="PANTHER" id="PTHR24220">
    <property type="entry name" value="IMPORT ATP-BINDING PROTEIN"/>
    <property type="match status" value="1"/>
</dbReference>
<proteinExistence type="predicted"/>
<keyword evidence="2" id="KW-0547">Nucleotide-binding</keyword>
<dbReference type="InterPro" id="IPR003439">
    <property type="entry name" value="ABC_transporter-like_ATP-bd"/>
</dbReference>
<dbReference type="EMBL" id="JAHQCS010000012">
    <property type="protein sequence ID" value="MBU9710260.1"/>
    <property type="molecule type" value="Genomic_DNA"/>
</dbReference>
<evidence type="ECO:0000313" key="3">
    <source>
        <dbReference type="Proteomes" id="UP000784880"/>
    </source>
</evidence>
<keyword evidence="3" id="KW-1185">Reference proteome</keyword>
<dbReference type="Pfam" id="PF00005">
    <property type="entry name" value="ABC_tran"/>
    <property type="match status" value="1"/>
</dbReference>
<reference evidence="2 3" key="1">
    <citation type="submission" date="2021-06" db="EMBL/GenBank/DDBJ databases">
        <title>Bacillus sp. RD4P76, an endophyte from a halophyte.</title>
        <authorList>
            <person name="Sun J.-Q."/>
        </authorList>
    </citation>
    <scope>NUCLEOTIDE SEQUENCE [LARGE SCALE GENOMIC DNA]</scope>
    <source>
        <strain evidence="2 3">CGMCC 1.15917</strain>
    </source>
</reference>
<organism evidence="2 3">
    <name type="scientific">Evansella tamaricis</name>
    <dbReference type="NCBI Taxonomy" id="2069301"/>
    <lineage>
        <taxon>Bacteria</taxon>
        <taxon>Bacillati</taxon>
        <taxon>Bacillota</taxon>
        <taxon>Bacilli</taxon>
        <taxon>Bacillales</taxon>
        <taxon>Bacillaceae</taxon>
        <taxon>Evansella</taxon>
    </lineage>
</organism>
<sequence>MYAVDLNNVLKRFLNGNEMTVLYDNMNFRVSEGELVVISGKRLSGKSTLLRMIAAMTPPNKGTVEVFGQNLLNIKKRPEWRLQNIGFITNEGCLIPYLTAKQNLLIGIPTDDRNFARKEREAEQILSELGFSEETMNDSYEALTSKEQLLATIGRIFMTSPKLILADEPTKELSGKEGQDVLHKLFSFAKKQGSTVIITSNDESIIEKADTCFLLENCKLQEKKTQIQ</sequence>
<dbReference type="Proteomes" id="UP000784880">
    <property type="component" value="Unassembled WGS sequence"/>
</dbReference>
<dbReference type="PROSITE" id="PS50893">
    <property type="entry name" value="ABC_TRANSPORTER_2"/>
    <property type="match status" value="1"/>
</dbReference>
<name>A0ABS6J9K4_9BACI</name>
<evidence type="ECO:0000313" key="2">
    <source>
        <dbReference type="EMBL" id="MBU9710260.1"/>
    </source>
</evidence>
<comment type="caution">
    <text evidence="2">The sequence shown here is derived from an EMBL/GenBank/DDBJ whole genome shotgun (WGS) entry which is preliminary data.</text>
</comment>
<keyword evidence="2" id="KW-0067">ATP-binding</keyword>
<protein>
    <submittedName>
        <fullName evidence="2">ATP-binding cassette domain-containing protein</fullName>
    </submittedName>
</protein>
<dbReference type="InterPro" id="IPR003593">
    <property type="entry name" value="AAA+_ATPase"/>
</dbReference>
<dbReference type="GO" id="GO:0005524">
    <property type="term" value="F:ATP binding"/>
    <property type="evidence" value="ECO:0007669"/>
    <property type="project" value="UniProtKB-KW"/>
</dbReference>
<accession>A0ABS6J9K4</accession>
<gene>
    <name evidence="2" type="ORF">KS419_00595</name>
</gene>
<dbReference type="InterPro" id="IPR015854">
    <property type="entry name" value="ABC_transpr_LolD-like"/>
</dbReference>
<dbReference type="SMART" id="SM00382">
    <property type="entry name" value="AAA"/>
    <property type="match status" value="1"/>
</dbReference>
<feature type="domain" description="ABC transporter" evidence="1">
    <location>
        <begin position="4"/>
        <end position="227"/>
    </location>
</feature>